<dbReference type="RefSeq" id="WP_223927019.1">
    <property type="nucleotide sequence ID" value="NZ_BPTU01000004.1"/>
</dbReference>
<accession>A0A9R1C8B5</accession>
<organism evidence="2 3">
    <name type="scientific">Prevotella lacticifex</name>
    <dbReference type="NCBI Taxonomy" id="2854755"/>
    <lineage>
        <taxon>Bacteria</taxon>
        <taxon>Pseudomonadati</taxon>
        <taxon>Bacteroidota</taxon>
        <taxon>Bacteroidia</taxon>
        <taxon>Bacteroidales</taxon>
        <taxon>Prevotellaceae</taxon>
        <taxon>Prevotella</taxon>
    </lineage>
</organism>
<evidence type="ECO:0000313" key="3">
    <source>
        <dbReference type="Proteomes" id="UP000825483"/>
    </source>
</evidence>
<sequence>MKVTKGIIRSFILLADGNNVPASKMRSFKEIDEMVADGVLTAITHGSRQTYRCTDKKLFVDYLASKYQICDLEKALEILEDNEASRSTQVQLTGDSKFVRRRVMKGFLVNTYEPLTATLNGEPITLSPPEGSYIFIYDYEQFAVPADTLIIGIENSENFRRIKWQKWLFDSLYPGRRLLFVSRYPQNGSHDLVKWLTTITNDYVHFGDLDLAGIRIFLTEFQRYLGPRATFLIPTDYDERIISGSRERYDLQLPTIKSLDTDDPRLQELIDCIHRHHRGYDQEGFCVKPQDE</sequence>
<protein>
    <recommendedName>
        <fullName evidence="1">DUF7281 domain-containing protein</fullName>
    </recommendedName>
</protein>
<comment type="caution">
    <text evidence="2">The sequence shown here is derived from an EMBL/GenBank/DDBJ whole genome shotgun (WGS) entry which is preliminary data.</text>
</comment>
<dbReference type="EMBL" id="BPUB01000001">
    <property type="protein sequence ID" value="GJG57863.1"/>
    <property type="molecule type" value="Genomic_DNA"/>
</dbReference>
<evidence type="ECO:0000313" key="2">
    <source>
        <dbReference type="EMBL" id="GJG57863.1"/>
    </source>
</evidence>
<keyword evidence="3" id="KW-1185">Reference proteome</keyword>
<feature type="domain" description="DUF7281" evidence="1">
    <location>
        <begin position="149"/>
        <end position="284"/>
    </location>
</feature>
<dbReference type="Proteomes" id="UP000825483">
    <property type="component" value="Unassembled WGS sequence"/>
</dbReference>
<evidence type="ECO:0000259" key="1">
    <source>
        <dbReference type="Pfam" id="PF23947"/>
    </source>
</evidence>
<name>A0A9R1C8B5_9BACT</name>
<dbReference type="InterPro" id="IPR055705">
    <property type="entry name" value="DUF7281"/>
</dbReference>
<dbReference type="GeneID" id="72468767"/>
<gene>
    <name evidence="2" type="ORF">PRLR5076_07140</name>
</gene>
<dbReference type="Pfam" id="PF23947">
    <property type="entry name" value="DUF7281"/>
    <property type="match status" value="1"/>
</dbReference>
<reference evidence="2" key="1">
    <citation type="journal article" date="2022" name="Int. J. Syst. Evol. Microbiol.">
        <title>Prevotella lacticifex sp. nov., isolated from the rumen of cows.</title>
        <authorList>
            <person name="Shinkai T."/>
            <person name="Ikeyama N."/>
            <person name="Kumagai M."/>
            <person name="Ohmori H."/>
            <person name="Sakamoto M."/>
            <person name="Ohkuma M."/>
            <person name="Mitsumori M."/>
        </authorList>
    </citation>
    <scope>NUCLEOTIDE SEQUENCE</scope>
    <source>
        <strain evidence="2">R5076</strain>
    </source>
</reference>
<dbReference type="AlphaFoldDB" id="A0A9R1C8B5"/>
<proteinExistence type="predicted"/>